<keyword evidence="2" id="KW-1185">Reference proteome</keyword>
<dbReference type="Proteomes" id="UP000596661">
    <property type="component" value="Chromosome 9"/>
</dbReference>
<proteinExistence type="predicted"/>
<dbReference type="EMBL" id="UZAU01000728">
    <property type="status" value="NOT_ANNOTATED_CDS"/>
    <property type="molecule type" value="Genomic_DNA"/>
</dbReference>
<reference evidence="1" key="1">
    <citation type="submission" date="2018-11" db="EMBL/GenBank/DDBJ databases">
        <authorList>
            <person name="Grassa J C."/>
        </authorList>
    </citation>
    <scope>NUCLEOTIDE SEQUENCE [LARGE SCALE GENOMIC DNA]</scope>
</reference>
<reference evidence="1" key="2">
    <citation type="submission" date="2021-03" db="UniProtKB">
        <authorList>
            <consortium name="EnsemblPlants"/>
        </authorList>
    </citation>
    <scope>IDENTIFICATION</scope>
</reference>
<dbReference type="AlphaFoldDB" id="A0A803QGT4"/>
<protein>
    <submittedName>
        <fullName evidence="1">Uncharacterized protein</fullName>
    </submittedName>
</protein>
<name>A0A803QGT4_CANSA</name>
<organism evidence="1 2">
    <name type="scientific">Cannabis sativa</name>
    <name type="common">Hemp</name>
    <name type="synonym">Marijuana</name>
    <dbReference type="NCBI Taxonomy" id="3483"/>
    <lineage>
        <taxon>Eukaryota</taxon>
        <taxon>Viridiplantae</taxon>
        <taxon>Streptophyta</taxon>
        <taxon>Embryophyta</taxon>
        <taxon>Tracheophyta</taxon>
        <taxon>Spermatophyta</taxon>
        <taxon>Magnoliopsida</taxon>
        <taxon>eudicotyledons</taxon>
        <taxon>Gunneridae</taxon>
        <taxon>Pentapetalae</taxon>
        <taxon>rosids</taxon>
        <taxon>fabids</taxon>
        <taxon>Rosales</taxon>
        <taxon>Cannabaceae</taxon>
        <taxon>Cannabis</taxon>
    </lineage>
</organism>
<evidence type="ECO:0000313" key="1">
    <source>
        <dbReference type="EnsemblPlants" id="cds.evm.model.09.610"/>
    </source>
</evidence>
<accession>A0A803QGT4</accession>
<evidence type="ECO:0000313" key="2">
    <source>
        <dbReference type="Proteomes" id="UP000596661"/>
    </source>
</evidence>
<dbReference type="EnsemblPlants" id="evm.model.09.610">
    <property type="protein sequence ID" value="cds.evm.model.09.610"/>
    <property type="gene ID" value="evm.TU.09.610"/>
</dbReference>
<dbReference type="Gramene" id="evm.model.09.610">
    <property type="protein sequence ID" value="cds.evm.model.09.610"/>
    <property type="gene ID" value="evm.TU.09.610"/>
</dbReference>
<sequence>MSPGMRSYETCGLMRQMNPGEVLASDQNHPEISFKTMAAFEPILFGKGDYFLHDENVKMKLSQYCHVPVNPEMVGRLEKSGYWLVLYRKRYNRSNNGVSSGVQVKTKKAFSIVLRAYSSLMWGVREFGAV</sequence>